<keyword evidence="1" id="KW-0472">Membrane</keyword>
<protein>
    <submittedName>
        <fullName evidence="2">Uncharacterized protein</fullName>
    </submittedName>
</protein>
<evidence type="ECO:0000313" key="3">
    <source>
        <dbReference type="Proteomes" id="UP000053660"/>
    </source>
</evidence>
<keyword evidence="3" id="KW-1185">Reference proteome</keyword>
<evidence type="ECO:0000256" key="1">
    <source>
        <dbReference type="SAM" id="Phobius"/>
    </source>
</evidence>
<sequence>MTFLRFLRLISFIIPLFHYAYSVCCMYSSMPSMMSMQMPLPPPSLGGFGGFGGMSSPYYNYELNNPLGSGSAWAASGGLIGNLLSFIAG</sequence>
<keyword evidence="1" id="KW-0812">Transmembrane</keyword>
<keyword evidence="1" id="KW-1133">Transmembrane helix</keyword>
<evidence type="ECO:0000313" key="2">
    <source>
        <dbReference type="EMBL" id="KHJ95577.1"/>
    </source>
</evidence>
<reference evidence="2 3" key="1">
    <citation type="submission" date="2014-03" db="EMBL/GenBank/DDBJ databases">
        <title>Draft genome of the hookworm Oesophagostomum dentatum.</title>
        <authorList>
            <person name="Mitreva M."/>
        </authorList>
    </citation>
    <scope>NUCLEOTIDE SEQUENCE [LARGE SCALE GENOMIC DNA]</scope>
    <source>
        <strain evidence="2 3">OD-Hann</strain>
    </source>
</reference>
<organism evidence="2 3">
    <name type="scientific">Oesophagostomum dentatum</name>
    <name type="common">Nodular worm</name>
    <dbReference type="NCBI Taxonomy" id="61180"/>
    <lineage>
        <taxon>Eukaryota</taxon>
        <taxon>Metazoa</taxon>
        <taxon>Ecdysozoa</taxon>
        <taxon>Nematoda</taxon>
        <taxon>Chromadorea</taxon>
        <taxon>Rhabditida</taxon>
        <taxon>Rhabditina</taxon>
        <taxon>Rhabditomorpha</taxon>
        <taxon>Strongyloidea</taxon>
        <taxon>Strongylidae</taxon>
        <taxon>Oesophagostomum</taxon>
    </lineage>
</organism>
<feature type="transmembrane region" description="Helical" evidence="1">
    <location>
        <begin position="6"/>
        <end position="28"/>
    </location>
</feature>
<name>A0A0B1TID8_OESDE</name>
<dbReference type="Proteomes" id="UP000053660">
    <property type="component" value="Unassembled WGS sequence"/>
</dbReference>
<accession>A0A0B1TID8</accession>
<dbReference type="AlphaFoldDB" id="A0A0B1TID8"/>
<gene>
    <name evidence="2" type="ORF">OESDEN_04479</name>
</gene>
<dbReference type="EMBL" id="KN549919">
    <property type="protein sequence ID" value="KHJ95577.1"/>
    <property type="molecule type" value="Genomic_DNA"/>
</dbReference>
<proteinExistence type="predicted"/>